<dbReference type="CDD" id="cd00077">
    <property type="entry name" value="HDc"/>
    <property type="match status" value="1"/>
</dbReference>
<evidence type="ECO:0000313" key="3">
    <source>
        <dbReference type="Proteomes" id="UP000315440"/>
    </source>
</evidence>
<accession>A0A5C5ZN94</accession>
<evidence type="ECO:0000313" key="2">
    <source>
        <dbReference type="EMBL" id="TWT88962.1"/>
    </source>
</evidence>
<protein>
    <submittedName>
        <fullName evidence="2">Cyclic di-GMP phosphodiesterase response regulator RpfG</fullName>
        <ecNumber evidence="2">3.1.4.52</ecNumber>
    </submittedName>
</protein>
<dbReference type="GO" id="GO:0071111">
    <property type="term" value="F:cyclic-guanylate-specific phosphodiesterase activity"/>
    <property type="evidence" value="ECO:0007669"/>
    <property type="project" value="UniProtKB-EC"/>
</dbReference>
<dbReference type="InterPro" id="IPR003607">
    <property type="entry name" value="HD/PDEase_dom"/>
</dbReference>
<reference evidence="2 3" key="1">
    <citation type="submission" date="2019-02" db="EMBL/GenBank/DDBJ databases">
        <title>Deep-cultivation of Planctomycetes and their phenomic and genomic characterization uncovers novel biology.</title>
        <authorList>
            <person name="Wiegand S."/>
            <person name="Jogler M."/>
            <person name="Boedeker C."/>
            <person name="Pinto D."/>
            <person name="Vollmers J."/>
            <person name="Rivas-Marin E."/>
            <person name="Kohn T."/>
            <person name="Peeters S.H."/>
            <person name="Heuer A."/>
            <person name="Rast P."/>
            <person name="Oberbeckmann S."/>
            <person name="Bunk B."/>
            <person name="Jeske O."/>
            <person name="Meyerdierks A."/>
            <person name="Storesund J.E."/>
            <person name="Kallscheuer N."/>
            <person name="Luecker S."/>
            <person name="Lage O.M."/>
            <person name="Pohl T."/>
            <person name="Merkel B.J."/>
            <person name="Hornburger P."/>
            <person name="Mueller R.-W."/>
            <person name="Bruemmer F."/>
            <person name="Labrenz M."/>
            <person name="Spormann A.M."/>
            <person name="Op Den Camp H."/>
            <person name="Overmann J."/>
            <person name="Amann R."/>
            <person name="Jetten M.S.M."/>
            <person name="Mascher T."/>
            <person name="Medema M.H."/>
            <person name="Devos D.P."/>
            <person name="Kaster A.-K."/>
            <person name="Ovreas L."/>
            <person name="Rohde M."/>
            <person name="Galperin M.Y."/>
            <person name="Jogler C."/>
        </authorList>
    </citation>
    <scope>NUCLEOTIDE SEQUENCE [LARGE SCALE GENOMIC DNA]</scope>
    <source>
        <strain evidence="2 3">Mal64</strain>
    </source>
</reference>
<dbReference type="EC" id="3.1.4.52" evidence="2"/>
<dbReference type="PANTHER" id="PTHR43155:SF2">
    <property type="entry name" value="CYCLIC DI-GMP PHOSPHODIESTERASE PA4108"/>
    <property type="match status" value="1"/>
</dbReference>
<dbReference type="RefSeq" id="WP_146400460.1">
    <property type="nucleotide sequence ID" value="NZ_SJPQ01000002.1"/>
</dbReference>
<dbReference type="Pfam" id="PF13487">
    <property type="entry name" value="HD_5"/>
    <property type="match status" value="1"/>
</dbReference>
<sequence length="341" mass="38414">MAQDPTLVAASDHWTQNTPAANRPHLGGYVRLPLAMLRRHDAPRWDWYAMYEGSHTPTRVARAEARLSEHEIDDLDLRGYQSLYVRGSDFQGRSALLLQSLEAILGDESIPPSDRFMILARSAAGELDRQFRPSDCGAYFELSQRIGALIANLVGRLRVTPSDIFTIRTESEGGSFGAHALYASAYAVTLADALGMADDNNRRQLAIGALLHDIGERRLPLENFTKSSLSEVERQMIYKHPQIGYEDLLGRDGIEFAQLMMVYQHHEWVDGHGYPVQILREEIHPWARVLAVVDEFDSLTCNRIPQASITLEDTIKHLSASSGSQLDKEAVRCWTSLFRRR</sequence>
<gene>
    <name evidence="2" type="primary">rpfG_4</name>
    <name evidence="2" type="ORF">Mal64_24530</name>
</gene>
<dbReference type="SUPFAM" id="SSF109604">
    <property type="entry name" value="HD-domain/PDEase-like"/>
    <property type="match status" value="1"/>
</dbReference>
<keyword evidence="2" id="KW-0378">Hydrolase</keyword>
<organism evidence="2 3">
    <name type="scientific">Pseudobythopirellula maris</name>
    <dbReference type="NCBI Taxonomy" id="2527991"/>
    <lineage>
        <taxon>Bacteria</taxon>
        <taxon>Pseudomonadati</taxon>
        <taxon>Planctomycetota</taxon>
        <taxon>Planctomycetia</taxon>
        <taxon>Pirellulales</taxon>
        <taxon>Lacipirellulaceae</taxon>
        <taxon>Pseudobythopirellula</taxon>
    </lineage>
</organism>
<comment type="caution">
    <text evidence="2">The sequence shown here is derived from an EMBL/GenBank/DDBJ whole genome shotgun (WGS) entry which is preliminary data.</text>
</comment>
<dbReference type="AlphaFoldDB" id="A0A5C5ZN94"/>
<proteinExistence type="predicted"/>
<name>A0A5C5ZN94_9BACT</name>
<evidence type="ECO:0000259" key="1">
    <source>
        <dbReference type="PROSITE" id="PS51832"/>
    </source>
</evidence>
<dbReference type="EMBL" id="SJPQ01000002">
    <property type="protein sequence ID" value="TWT88962.1"/>
    <property type="molecule type" value="Genomic_DNA"/>
</dbReference>
<keyword evidence="3" id="KW-1185">Reference proteome</keyword>
<dbReference type="PROSITE" id="PS51832">
    <property type="entry name" value="HD_GYP"/>
    <property type="match status" value="1"/>
</dbReference>
<dbReference type="PANTHER" id="PTHR43155">
    <property type="entry name" value="CYCLIC DI-GMP PHOSPHODIESTERASE PA4108-RELATED"/>
    <property type="match status" value="1"/>
</dbReference>
<dbReference type="OrthoDB" id="9759601at2"/>
<dbReference type="Proteomes" id="UP000315440">
    <property type="component" value="Unassembled WGS sequence"/>
</dbReference>
<dbReference type="Gene3D" id="1.10.3210.10">
    <property type="entry name" value="Hypothetical protein af1432"/>
    <property type="match status" value="1"/>
</dbReference>
<dbReference type="InterPro" id="IPR037522">
    <property type="entry name" value="HD_GYP_dom"/>
</dbReference>
<feature type="domain" description="HD-GYP" evidence="1">
    <location>
        <begin position="154"/>
        <end position="341"/>
    </location>
</feature>